<sequence>MSIDTTQAAASTTAVPAGTWTIDPSHSEVGFTVRHLMTKVRGQFEKFEGAITTTDEVTGFRAEATIDLNSVNTRDANRDGHLRSADFFDVENHGPMTFRTTSFDGSTARGELTIKGVTNPVELDVEFLGVDVDAYGNTRIGYEASTEISRKAWGVDFQIPLDGGKVLVGDKVSVVLSIQGVLAQ</sequence>
<keyword evidence="4" id="KW-1185">Reference proteome</keyword>
<protein>
    <submittedName>
        <fullName evidence="3">YceI family protein</fullName>
    </submittedName>
</protein>
<dbReference type="KEGG" id="nmes:H9L09_02895"/>
<proteinExistence type="inferred from homology"/>
<evidence type="ECO:0000259" key="2">
    <source>
        <dbReference type="SMART" id="SM00867"/>
    </source>
</evidence>
<dbReference type="Proteomes" id="UP000515947">
    <property type="component" value="Chromosome"/>
</dbReference>
<dbReference type="InterPro" id="IPR036761">
    <property type="entry name" value="TTHA0802/YceI-like_sf"/>
</dbReference>
<evidence type="ECO:0000313" key="3">
    <source>
        <dbReference type="EMBL" id="QNN53419.1"/>
    </source>
</evidence>
<dbReference type="Pfam" id="PF04264">
    <property type="entry name" value="YceI"/>
    <property type="match status" value="1"/>
</dbReference>
<dbReference type="EMBL" id="CP060713">
    <property type="protein sequence ID" value="QNN53419.1"/>
    <property type="molecule type" value="Genomic_DNA"/>
</dbReference>
<dbReference type="Gene3D" id="2.40.128.110">
    <property type="entry name" value="Lipid/polyisoprenoid-binding, YceI-like"/>
    <property type="match status" value="1"/>
</dbReference>
<accession>A0A7G9RCU4</accession>
<dbReference type="PANTHER" id="PTHR34406">
    <property type="entry name" value="PROTEIN YCEI"/>
    <property type="match status" value="1"/>
</dbReference>
<dbReference type="SMART" id="SM00867">
    <property type="entry name" value="YceI"/>
    <property type="match status" value="1"/>
</dbReference>
<dbReference type="PANTHER" id="PTHR34406:SF1">
    <property type="entry name" value="PROTEIN YCEI"/>
    <property type="match status" value="1"/>
</dbReference>
<reference evidence="3 4" key="1">
    <citation type="submission" date="2020-08" db="EMBL/GenBank/DDBJ databases">
        <title>Genome sequence of Nocardioides mesophilus KACC 16243T.</title>
        <authorList>
            <person name="Hyun D.-W."/>
            <person name="Bae J.-W."/>
        </authorList>
    </citation>
    <scope>NUCLEOTIDE SEQUENCE [LARGE SCALE GENOMIC DNA]</scope>
    <source>
        <strain evidence="3 4">KACC 16243</strain>
    </source>
</reference>
<evidence type="ECO:0000256" key="1">
    <source>
        <dbReference type="ARBA" id="ARBA00008812"/>
    </source>
</evidence>
<gene>
    <name evidence="3" type="ORF">H9L09_02895</name>
</gene>
<name>A0A7G9RCU4_9ACTN</name>
<dbReference type="RefSeq" id="WP_187579261.1">
    <property type="nucleotide sequence ID" value="NZ_CP060713.1"/>
</dbReference>
<evidence type="ECO:0000313" key="4">
    <source>
        <dbReference type="Proteomes" id="UP000515947"/>
    </source>
</evidence>
<feature type="domain" description="Lipid/polyisoprenoid-binding YceI-like" evidence="2">
    <location>
        <begin position="19"/>
        <end position="181"/>
    </location>
</feature>
<comment type="similarity">
    <text evidence="1">Belongs to the UPF0312 family.</text>
</comment>
<organism evidence="3 4">
    <name type="scientific">Nocardioides mesophilus</name>
    <dbReference type="NCBI Taxonomy" id="433659"/>
    <lineage>
        <taxon>Bacteria</taxon>
        <taxon>Bacillati</taxon>
        <taxon>Actinomycetota</taxon>
        <taxon>Actinomycetes</taxon>
        <taxon>Propionibacteriales</taxon>
        <taxon>Nocardioidaceae</taxon>
        <taxon>Nocardioides</taxon>
    </lineage>
</organism>
<dbReference type="AlphaFoldDB" id="A0A7G9RCU4"/>
<dbReference type="SUPFAM" id="SSF101874">
    <property type="entry name" value="YceI-like"/>
    <property type="match status" value="1"/>
</dbReference>
<dbReference type="InterPro" id="IPR007372">
    <property type="entry name" value="Lipid/polyisoprenoid-bd_YceI"/>
</dbReference>